<accession>A0A6J4H080</accession>
<reference evidence="2" key="1">
    <citation type="submission" date="2020-02" db="EMBL/GenBank/DDBJ databases">
        <authorList>
            <person name="Meier V. D."/>
        </authorList>
    </citation>
    <scope>NUCLEOTIDE SEQUENCE</scope>
    <source>
        <strain evidence="2">AVDCRST_MAG83</strain>
    </source>
</reference>
<evidence type="ECO:0000256" key="1">
    <source>
        <dbReference type="SAM" id="MobiDB-lite"/>
    </source>
</evidence>
<name>A0A6J4H080_9MICC</name>
<feature type="compositionally biased region" description="Basic residues" evidence="1">
    <location>
        <begin position="28"/>
        <end position="37"/>
    </location>
</feature>
<feature type="non-terminal residue" evidence="2">
    <location>
        <position position="1"/>
    </location>
</feature>
<evidence type="ECO:0000313" key="2">
    <source>
        <dbReference type="EMBL" id="CAA9211549.1"/>
    </source>
</evidence>
<proteinExistence type="predicted"/>
<dbReference type="AlphaFoldDB" id="A0A6J4H080"/>
<protein>
    <submittedName>
        <fullName evidence="2">Uncharacterized protein</fullName>
    </submittedName>
</protein>
<gene>
    <name evidence="2" type="ORF">AVDCRST_MAG83-81</name>
</gene>
<organism evidence="2">
    <name type="scientific">uncultured Arthrobacter sp</name>
    <dbReference type="NCBI Taxonomy" id="114050"/>
    <lineage>
        <taxon>Bacteria</taxon>
        <taxon>Bacillati</taxon>
        <taxon>Actinomycetota</taxon>
        <taxon>Actinomycetes</taxon>
        <taxon>Micrococcales</taxon>
        <taxon>Micrococcaceae</taxon>
        <taxon>Arthrobacter</taxon>
        <taxon>environmental samples</taxon>
    </lineage>
</organism>
<dbReference type="EMBL" id="CADCTE010000002">
    <property type="protein sequence ID" value="CAA9211549.1"/>
    <property type="molecule type" value="Genomic_DNA"/>
</dbReference>
<feature type="compositionally biased region" description="Basic residues" evidence="1">
    <location>
        <begin position="76"/>
        <end position="91"/>
    </location>
</feature>
<feature type="region of interest" description="Disordered" evidence="1">
    <location>
        <begin position="1"/>
        <end position="91"/>
    </location>
</feature>
<feature type="compositionally biased region" description="Basic and acidic residues" evidence="1">
    <location>
        <begin position="1"/>
        <end position="12"/>
    </location>
</feature>
<sequence length="91" mass="10188">DFKRRTADDGRQHPGTPAQPLPVLVDRRRSRAARHLHPPACPRPGRLGGGPDPRPGRRGQPSGPAVHRQDGLLRRAPPHAHVRHHPHRRKL</sequence>
<feature type="non-terminal residue" evidence="2">
    <location>
        <position position="91"/>
    </location>
</feature>